<dbReference type="PROSITE" id="PS50076">
    <property type="entry name" value="DNAJ_2"/>
    <property type="match status" value="1"/>
</dbReference>
<dbReference type="SMART" id="SM00271">
    <property type="entry name" value="DnaJ"/>
    <property type="match status" value="1"/>
</dbReference>
<dbReference type="InterPro" id="IPR036869">
    <property type="entry name" value="J_dom_sf"/>
</dbReference>
<feature type="domain" description="J" evidence="2">
    <location>
        <begin position="145"/>
        <end position="198"/>
    </location>
</feature>
<sequence length="198" mass="21847">MLPELLAELPAWLVAGLGMGAVASCVVALVFVVGGRLFPTAPVDPAQRIDGTARRRAEIRSYLRAIGEPFAEDHPVHGRTVAFYLPGRDVAITFDAQAYFHIEREGSYAVLCEHEMPGAALGRRLPFEVPELDPRLDEMDDPIREAFELLGLGATASPDDIKRAYRNQVKEAHPDHGGSREEFQRLREAYTTAKSHAD</sequence>
<organism evidence="3 4">
    <name type="scientific">Halobium salinum</name>
    <dbReference type="NCBI Taxonomy" id="1364940"/>
    <lineage>
        <taxon>Archaea</taxon>
        <taxon>Methanobacteriati</taxon>
        <taxon>Methanobacteriota</taxon>
        <taxon>Stenosarchaea group</taxon>
        <taxon>Halobacteria</taxon>
        <taxon>Halobacteriales</taxon>
        <taxon>Haloferacaceae</taxon>
        <taxon>Halobium</taxon>
    </lineage>
</organism>
<evidence type="ECO:0000313" key="4">
    <source>
        <dbReference type="Proteomes" id="UP001595921"/>
    </source>
</evidence>
<dbReference type="Proteomes" id="UP001595921">
    <property type="component" value="Unassembled WGS sequence"/>
</dbReference>
<accession>A0ABD5PE07</accession>
<dbReference type="RefSeq" id="WP_267623512.1">
    <property type="nucleotide sequence ID" value="NZ_JAODIW010000008.1"/>
</dbReference>
<keyword evidence="4" id="KW-1185">Reference proteome</keyword>
<evidence type="ECO:0000259" key="2">
    <source>
        <dbReference type="PROSITE" id="PS50076"/>
    </source>
</evidence>
<protein>
    <submittedName>
        <fullName evidence="3">J domain-containing protein</fullName>
    </submittedName>
</protein>
<proteinExistence type="predicted"/>
<dbReference type="InterPro" id="IPR001623">
    <property type="entry name" value="DnaJ_domain"/>
</dbReference>
<feature type="transmembrane region" description="Helical" evidence="1">
    <location>
        <begin position="12"/>
        <end position="38"/>
    </location>
</feature>
<dbReference type="AlphaFoldDB" id="A0ABD5PE07"/>
<keyword evidence="1" id="KW-0472">Membrane</keyword>
<dbReference type="Pfam" id="PF00226">
    <property type="entry name" value="DnaJ"/>
    <property type="match status" value="1"/>
</dbReference>
<evidence type="ECO:0000256" key="1">
    <source>
        <dbReference type="SAM" id="Phobius"/>
    </source>
</evidence>
<evidence type="ECO:0000313" key="3">
    <source>
        <dbReference type="EMBL" id="MFC4358686.1"/>
    </source>
</evidence>
<name>A0ABD5PE07_9EURY</name>
<dbReference type="CDD" id="cd06257">
    <property type="entry name" value="DnaJ"/>
    <property type="match status" value="1"/>
</dbReference>
<keyword evidence="1" id="KW-0812">Transmembrane</keyword>
<dbReference type="PRINTS" id="PR00625">
    <property type="entry name" value="JDOMAIN"/>
</dbReference>
<dbReference type="EMBL" id="JBHSDS010000006">
    <property type="protein sequence ID" value="MFC4358686.1"/>
    <property type="molecule type" value="Genomic_DNA"/>
</dbReference>
<comment type="caution">
    <text evidence="3">The sequence shown here is derived from an EMBL/GenBank/DDBJ whole genome shotgun (WGS) entry which is preliminary data.</text>
</comment>
<keyword evidence="1" id="KW-1133">Transmembrane helix</keyword>
<dbReference type="Gene3D" id="1.10.287.110">
    <property type="entry name" value="DnaJ domain"/>
    <property type="match status" value="1"/>
</dbReference>
<dbReference type="SUPFAM" id="SSF46565">
    <property type="entry name" value="Chaperone J-domain"/>
    <property type="match status" value="1"/>
</dbReference>
<reference evidence="3 4" key="1">
    <citation type="journal article" date="2019" name="Int. J. Syst. Evol. Microbiol.">
        <title>The Global Catalogue of Microorganisms (GCM) 10K type strain sequencing project: providing services to taxonomists for standard genome sequencing and annotation.</title>
        <authorList>
            <consortium name="The Broad Institute Genomics Platform"/>
            <consortium name="The Broad Institute Genome Sequencing Center for Infectious Disease"/>
            <person name="Wu L."/>
            <person name="Ma J."/>
        </authorList>
    </citation>
    <scope>NUCLEOTIDE SEQUENCE [LARGE SCALE GENOMIC DNA]</scope>
    <source>
        <strain evidence="3 4">CGMCC 1.12553</strain>
    </source>
</reference>
<gene>
    <name evidence="3" type="ORF">ACFO0N_12115</name>
</gene>